<keyword evidence="8" id="KW-1185">Reference proteome</keyword>
<comment type="caution">
    <text evidence="7">The sequence shown here is derived from an EMBL/GenBank/DDBJ whole genome shotgun (WGS) entry which is preliminary data.</text>
</comment>
<feature type="transmembrane region" description="Helical" evidence="5">
    <location>
        <begin position="368"/>
        <end position="387"/>
    </location>
</feature>
<dbReference type="InterPro" id="IPR052524">
    <property type="entry name" value="MFS_Cyanate_Porter"/>
</dbReference>
<dbReference type="InterPro" id="IPR011701">
    <property type="entry name" value="MFS"/>
</dbReference>
<evidence type="ECO:0000256" key="4">
    <source>
        <dbReference type="ARBA" id="ARBA00023136"/>
    </source>
</evidence>
<keyword evidence="3 5" id="KW-1133">Transmembrane helix</keyword>
<comment type="subcellular location">
    <subcellularLocation>
        <location evidence="1">Cell membrane</location>
        <topology evidence="1">Multi-pass membrane protein</topology>
    </subcellularLocation>
</comment>
<gene>
    <name evidence="7" type="ORF">EV190_104152</name>
</gene>
<reference evidence="7 8" key="1">
    <citation type="submission" date="2019-03" db="EMBL/GenBank/DDBJ databases">
        <title>Genomic Encyclopedia of Type Strains, Phase IV (KMG-IV): sequencing the most valuable type-strain genomes for metagenomic binning, comparative biology and taxonomic classification.</title>
        <authorList>
            <person name="Goeker M."/>
        </authorList>
    </citation>
    <scope>NUCLEOTIDE SEQUENCE [LARGE SCALE GENOMIC DNA]</scope>
    <source>
        <strain evidence="7 8">DSM 46770</strain>
    </source>
</reference>
<dbReference type="CDD" id="cd17339">
    <property type="entry name" value="MFS_NIMT_CynX_like"/>
    <property type="match status" value="1"/>
</dbReference>
<dbReference type="AlphaFoldDB" id="A0A4R6V0T6"/>
<dbReference type="PANTHER" id="PTHR23523:SF2">
    <property type="entry name" value="2-NITROIMIDAZOLE TRANSPORTER"/>
    <property type="match status" value="1"/>
</dbReference>
<feature type="transmembrane region" description="Helical" evidence="5">
    <location>
        <begin position="105"/>
        <end position="127"/>
    </location>
</feature>
<protein>
    <submittedName>
        <fullName evidence="7">CP family cyanate transporter-like MFS transporter</fullName>
    </submittedName>
</protein>
<evidence type="ECO:0000256" key="2">
    <source>
        <dbReference type="ARBA" id="ARBA00022692"/>
    </source>
</evidence>
<keyword evidence="4 5" id="KW-0472">Membrane</keyword>
<dbReference type="GO" id="GO:0005886">
    <property type="term" value="C:plasma membrane"/>
    <property type="evidence" value="ECO:0007669"/>
    <property type="project" value="UniProtKB-SubCell"/>
</dbReference>
<dbReference type="EMBL" id="SNYN01000004">
    <property type="protein sequence ID" value="TDQ53363.1"/>
    <property type="molecule type" value="Genomic_DNA"/>
</dbReference>
<evidence type="ECO:0000313" key="8">
    <source>
        <dbReference type="Proteomes" id="UP000295281"/>
    </source>
</evidence>
<name>A0A4R6V0T6_9ACTN</name>
<dbReference type="Gene3D" id="1.20.1250.20">
    <property type="entry name" value="MFS general substrate transporter like domains"/>
    <property type="match status" value="2"/>
</dbReference>
<feature type="transmembrane region" description="Helical" evidence="5">
    <location>
        <begin position="12"/>
        <end position="30"/>
    </location>
</feature>
<evidence type="ECO:0000256" key="5">
    <source>
        <dbReference type="SAM" id="Phobius"/>
    </source>
</evidence>
<feature type="domain" description="Major facilitator superfamily (MFS) profile" evidence="6">
    <location>
        <begin position="11"/>
        <end position="393"/>
    </location>
</feature>
<feature type="transmembrane region" description="Helical" evidence="5">
    <location>
        <begin position="81"/>
        <end position="99"/>
    </location>
</feature>
<sequence length="407" mass="42005">MSTGRGTPRRALWLLVAGVGLAALNLRTAVTSVGPLLSEITTDLDMSTAVAGVLTTLPVLCFAAFGALTPALIRRLGEQRVLLVALVVLTAGLGIRVLVSDQWLFLVFSTLALSGGAMGNVLLPTLIKQHFPAHVGPMTAVYTTALALGSTVAAAGTVPIAEAAGGDWRLALGVYALLGLAAVVPWAVALRRAPGGGRGAAQLSVRAVLRTGLGWQSVVFFGTQSAIAYIMFGWFAQLMRDSGMDAAGAGLALSYLAALSVPTSLLLPALMARARDQRPFIVAFTACYLVGFTGLLLAPLQGVWVWATLIGVGMATFPLALTFFGLRTRTAQATAALSAATQSVGYLLAGAGPFLFGLLHDLSGGWRVPVLMLFALALANAGVGMLLSRPRDLEDSLALPETAAAGR</sequence>
<feature type="transmembrane region" description="Helical" evidence="5">
    <location>
        <begin position="247"/>
        <end position="267"/>
    </location>
</feature>
<evidence type="ECO:0000313" key="7">
    <source>
        <dbReference type="EMBL" id="TDQ53363.1"/>
    </source>
</evidence>
<feature type="transmembrane region" description="Helical" evidence="5">
    <location>
        <begin position="304"/>
        <end position="326"/>
    </location>
</feature>
<dbReference type="SUPFAM" id="SSF103473">
    <property type="entry name" value="MFS general substrate transporter"/>
    <property type="match status" value="1"/>
</dbReference>
<organism evidence="7 8">
    <name type="scientific">Actinorugispora endophytica</name>
    <dbReference type="NCBI Taxonomy" id="1605990"/>
    <lineage>
        <taxon>Bacteria</taxon>
        <taxon>Bacillati</taxon>
        <taxon>Actinomycetota</taxon>
        <taxon>Actinomycetes</taxon>
        <taxon>Streptosporangiales</taxon>
        <taxon>Nocardiopsidaceae</taxon>
        <taxon>Actinorugispora</taxon>
    </lineage>
</organism>
<feature type="transmembrane region" description="Helical" evidence="5">
    <location>
        <begin position="279"/>
        <end position="298"/>
    </location>
</feature>
<feature type="transmembrane region" description="Helical" evidence="5">
    <location>
        <begin position="212"/>
        <end position="235"/>
    </location>
</feature>
<dbReference type="PROSITE" id="PS50850">
    <property type="entry name" value="MFS"/>
    <property type="match status" value="1"/>
</dbReference>
<feature type="transmembrane region" description="Helical" evidence="5">
    <location>
        <begin position="172"/>
        <end position="191"/>
    </location>
</feature>
<dbReference type="GO" id="GO:0022857">
    <property type="term" value="F:transmembrane transporter activity"/>
    <property type="evidence" value="ECO:0007669"/>
    <property type="project" value="InterPro"/>
</dbReference>
<dbReference type="Pfam" id="PF07690">
    <property type="entry name" value="MFS_1"/>
    <property type="match status" value="1"/>
</dbReference>
<dbReference type="InterPro" id="IPR036259">
    <property type="entry name" value="MFS_trans_sf"/>
</dbReference>
<feature type="transmembrane region" description="Helical" evidence="5">
    <location>
        <begin position="333"/>
        <end position="356"/>
    </location>
</feature>
<dbReference type="RefSeq" id="WP_243742435.1">
    <property type="nucleotide sequence ID" value="NZ_SNYN01000004.1"/>
</dbReference>
<proteinExistence type="predicted"/>
<evidence type="ECO:0000259" key="6">
    <source>
        <dbReference type="PROSITE" id="PS50850"/>
    </source>
</evidence>
<accession>A0A4R6V0T6</accession>
<dbReference type="Proteomes" id="UP000295281">
    <property type="component" value="Unassembled WGS sequence"/>
</dbReference>
<dbReference type="PANTHER" id="PTHR23523">
    <property type="match status" value="1"/>
</dbReference>
<keyword evidence="2 5" id="KW-0812">Transmembrane</keyword>
<feature type="transmembrane region" description="Helical" evidence="5">
    <location>
        <begin position="139"/>
        <end position="160"/>
    </location>
</feature>
<evidence type="ECO:0000256" key="3">
    <source>
        <dbReference type="ARBA" id="ARBA00022989"/>
    </source>
</evidence>
<evidence type="ECO:0000256" key="1">
    <source>
        <dbReference type="ARBA" id="ARBA00004651"/>
    </source>
</evidence>
<feature type="transmembrane region" description="Helical" evidence="5">
    <location>
        <begin position="50"/>
        <end position="69"/>
    </location>
</feature>
<dbReference type="InterPro" id="IPR020846">
    <property type="entry name" value="MFS_dom"/>
</dbReference>